<protein>
    <submittedName>
        <fullName evidence="1">Uncharacterized protein</fullName>
    </submittedName>
</protein>
<sequence length="60" mass="7136">MKPIFMILRFFISNIRITSLFTQAINKVDEHLPTCEKWINLSTPYSGLYEMSIVEEFHIE</sequence>
<accession>A0AAV9LGH4</accession>
<evidence type="ECO:0000313" key="2">
    <source>
        <dbReference type="Proteomes" id="UP001311915"/>
    </source>
</evidence>
<organism evidence="1 2">
    <name type="scientific">Solanum pinnatisectum</name>
    <name type="common">tansyleaf nightshade</name>
    <dbReference type="NCBI Taxonomy" id="50273"/>
    <lineage>
        <taxon>Eukaryota</taxon>
        <taxon>Viridiplantae</taxon>
        <taxon>Streptophyta</taxon>
        <taxon>Embryophyta</taxon>
        <taxon>Tracheophyta</taxon>
        <taxon>Spermatophyta</taxon>
        <taxon>Magnoliopsida</taxon>
        <taxon>eudicotyledons</taxon>
        <taxon>Gunneridae</taxon>
        <taxon>Pentapetalae</taxon>
        <taxon>asterids</taxon>
        <taxon>lamiids</taxon>
        <taxon>Solanales</taxon>
        <taxon>Solanaceae</taxon>
        <taxon>Solanoideae</taxon>
        <taxon>Solaneae</taxon>
        <taxon>Solanum</taxon>
    </lineage>
</organism>
<comment type="caution">
    <text evidence="1">The sequence shown here is derived from an EMBL/GenBank/DDBJ whole genome shotgun (WGS) entry which is preliminary data.</text>
</comment>
<keyword evidence="2" id="KW-1185">Reference proteome</keyword>
<reference evidence="1 2" key="1">
    <citation type="submission" date="2023-10" db="EMBL/GenBank/DDBJ databases">
        <title>Genome-Wide Identification Analysis in wild type Solanum Pinnatisectum Reveals Some Genes Defensing Phytophthora Infestans.</title>
        <authorList>
            <person name="Sun C."/>
        </authorList>
    </citation>
    <scope>NUCLEOTIDE SEQUENCE [LARGE SCALE GENOMIC DNA]</scope>
    <source>
        <strain evidence="1">LQN</strain>
        <tissue evidence="1">Leaf</tissue>
    </source>
</reference>
<proteinExistence type="predicted"/>
<evidence type="ECO:0000313" key="1">
    <source>
        <dbReference type="EMBL" id="KAK4723620.1"/>
    </source>
</evidence>
<gene>
    <name evidence="1" type="ORF">R3W88_026399</name>
</gene>
<name>A0AAV9LGH4_9SOLN</name>
<dbReference type="Proteomes" id="UP001311915">
    <property type="component" value="Unassembled WGS sequence"/>
</dbReference>
<dbReference type="AlphaFoldDB" id="A0AAV9LGH4"/>
<dbReference type="EMBL" id="JAWPEI010000006">
    <property type="protein sequence ID" value="KAK4723620.1"/>
    <property type="molecule type" value="Genomic_DNA"/>
</dbReference>